<feature type="transmembrane region" description="Helical" evidence="1">
    <location>
        <begin position="51"/>
        <end position="69"/>
    </location>
</feature>
<evidence type="ECO:0000256" key="1">
    <source>
        <dbReference type="SAM" id="Phobius"/>
    </source>
</evidence>
<accession>A9WMH2</accession>
<dbReference type="Pfam" id="PF05656">
    <property type="entry name" value="DUF805"/>
    <property type="match status" value="1"/>
</dbReference>
<dbReference type="KEGG" id="rsa:RSal33209_1792"/>
<evidence type="ECO:0000313" key="3">
    <source>
        <dbReference type="Proteomes" id="UP000002007"/>
    </source>
</evidence>
<dbReference type="EMBL" id="CP000910">
    <property type="protein sequence ID" value="ABY23527.1"/>
    <property type="molecule type" value="Genomic_DNA"/>
</dbReference>
<keyword evidence="1" id="KW-0472">Membrane</keyword>
<protein>
    <recommendedName>
        <fullName evidence="4">DUF805 domain-containing protein</fullName>
    </recommendedName>
</protein>
<name>A9WMH2_RENSM</name>
<dbReference type="Proteomes" id="UP000002007">
    <property type="component" value="Chromosome"/>
</dbReference>
<reference evidence="3" key="1">
    <citation type="journal article" date="2008" name="J. Bacteriol.">
        <title>Genome sequence of the fish pathogen Renibacterium salmoninarum suggests reductive evolution away from an environmental Arthrobacter ancestor.</title>
        <authorList>
            <person name="Wiens G.D."/>
            <person name="Rockey D.D."/>
            <person name="Wu Z."/>
            <person name="Chang J."/>
            <person name="Levy R."/>
            <person name="Crane S."/>
            <person name="Chen D.S."/>
            <person name="Capri G.R."/>
            <person name="Burnett J.R."/>
            <person name="Sudheesh P.S."/>
            <person name="Schipma M.J."/>
            <person name="Burd H."/>
            <person name="Bhattacharyya A."/>
            <person name="Rhodes L.D."/>
            <person name="Kaul R."/>
            <person name="Strom M.S."/>
        </authorList>
    </citation>
    <scope>NUCLEOTIDE SEQUENCE [LARGE SCALE GENOMIC DNA]</scope>
    <source>
        <strain evidence="3">ATCC 33209 / DSM 20767 / JCM 11484 / NBRC 15589 / NCIMB 2235</strain>
    </source>
</reference>
<feature type="transmembrane region" description="Helical" evidence="1">
    <location>
        <begin position="20"/>
        <end position="39"/>
    </location>
</feature>
<dbReference type="InterPro" id="IPR008523">
    <property type="entry name" value="DUF805"/>
</dbReference>
<sequence>MPAGFANMPSSAGGQLVPSFGGSSSFIALGAGILSSLSIASGDGTLFRGSALETVWSLATLLPTLGVLVRRLRDTGRTWPHVFWLLVPIGGLVVLAIFLSEPGTPAEPSQTGESGQSAGAA</sequence>
<dbReference type="AlphaFoldDB" id="A9WMH2"/>
<keyword evidence="3" id="KW-1185">Reference proteome</keyword>
<proteinExistence type="predicted"/>
<evidence type="ECO:0000313" key="2">
    <source>
        <dbReference type="EMBL" id="ABY23527.1"/>
    </source>
</evidence>
<dbReference type="eggNOG" id="COG3152">
    <property type="taxonomic scope" value="Bacteria"/>
</dbReference>
<dbReference type="HOGENOM" id="CLU_093674_4_1_11"/>
<gene>
    <name evidence="2" type="ordered locus">RSal33209_1792</name>
</gene>
<keyword evidence="1" id="KW-0812">Transmembrane</keyword>
<evidence type="ECO:0008006" key="4">
    <source>
        <dbReference type="Google" id="ProtNLM"/>
    </source>
</evidence>
<dbReference type="STRING" id="288705.RSal33209_1792"/>
<keyword evidence="1" id="KW-1133">Transmembrane helix</keyword>
<feature type="transmembrane region" description="Helical" evidence="1">
    <location>
        <begin position="81"/>
        <end position="99"/>
    </location>
</feature>
<organism evidence="2 3">
    <name type="scientific">Renibacterium salmoninarum (strain ATCC 33209 / DSM 20767 / JCM 11484 / NBRC 15589 / NCIMB 2235)</name>
    <dbReference type="NCBI Taxonomy" id="288705"/>
    <lineage>
        <taxon>Bacteria</taxon>
        <taxon>Bacillati</taxon>
        <taxon>Actinomycetota</taxon>
        <taxon>Actinomycetes</taxon>
        <taxon>Micrococcales</taxon>
        <taxon>Micrococcaceae</taxon>
        <taxon>Renibacterium</taxon>
    </lineage>
</organism>
<dbReference type="GO" id="GO:0016020">
    <property type="term" value="C:membrane"/>
    <property type="evidence" value="ECO:0007669"/>
    <property type="project" value="InterPro"/>
</dbReference>